<dbReference type="AlphaFoldDB" id="A0AAV6YHI1"/>
<organism evidence="2 3">
    <name type="scientific">Engystomops pustulosus</name>
    <name type="common">Tungara frog</name>
    <name type="synonym">Physalaemus pustulosus</name>
    <dbReference type="NCBI Taxonomy" id="76066"/>
    <lineage>
        <taxon>Eukaryota</taxon>
        <taxon>Metazoa</taxon>
        <taxon>Chordata</taxon>
        <taxon>Craniata</taxon>
        <taxon>Vertebrata</taxon>
        <taxon>Euteleostomi</taxon>
        <taxon>Amphibia</taxon>
        <taxon>Batrachia</taxon>
        <taxon>Anura</taxon>
        <taxon>Neobatrachia</taxon>
        <taxon>Hyloidea</taxon>
        <taxon>Leptodactylidae</taxon>
        <taxon>Leiuperinae</taxon>
        <taxon>Engystomops</taxon>
    </lineage>
</organism>
<dbReference type="PROSITE" id="PS50835">
    <property type="entry name" value="IG_LIKE"/>
    <property type="match status" value="2"/>
</dbReference>
<dbReference type="GO" id="GO:0042734">
    <property type="term" value="C:presynaptic membrane"/>
    <property type="evidence" value="ECO:0007669"/>
    <property type="project" value="TreeGrafter"/>
</dbReference>
<dbReference type="SMART" id="SM00409">
    <property type="entry name" value="IG"/>
    <property type="match status" value="2"/>
</dbReference>
<evidence type="ECO:0000313" key="3">
    <source>
        <dbReference type="Proteomes" id="UP000824782"/>
    </source>
</evidence>
<dbReference type="Gene3D" id="2.60.40.10">
    <property type="entry name" value="Immunoglobulins"/>
    <property type="match status" value="2"/>
</dbReference>
<feature type="domain" description="Ig-like" evidence="1">
    <location>
        <begin position="121"/>
        <end position="220"/>
    </location>
</feature>
<dbReference type="InterPro" id="IPR003597">
    <property type="entry name" value="Ig_C1-set"/>
</dbReference>
<dbReference type="PANTHER" id="PTHR45889">
    <property type="entry name" value="IG-LIKE DOMAIN-CONTAINING PROTEIN"/>
    <property type="match status" value="1"/>
</dbReference>
<keyword evidence="3" id="KW-1185">Reference proteome</keyword>
<name>A0AAV6YHI1_ENGPU</name>
<evidence type="ECO:0000259" key="1">
    <source>
        <dbReference type="PROSITE" id="PS50835"/>
    </source>
</evidence>
<reference evidence="2" key="1">
    <citation type="thesis" date="2020" institute="ProQuest LLC" country="789 East Eisenhower Parkway, Ann Arbor, MI, USA">
        <title>Comparative Genomics and Chromosome Evolution.</title>
        <authorList>
            <person name="Mudd A.B."/>
        </authorList>
    </citation>
    <scope>NUCLEOTIDE SEQUENCE</scope>
    <source>
        <strain evidence="2">237g6f4</strain>
        <tissue evidence="2">Blood</tissue>
    </source>
</reference>
<dbReference type="Pfam" id="PF07686">
    <property type="entry name" value="V-set"/>
    <property type="match status" value="1"/>
</dbReference>
<sequence>GKLQIYRDDSPIEALLGNDVTLPCQFYGYEESPLNLSKVSVRWTKRQPSSNTEQRVYFFDGKDITPDRPGSYVPKDRLLGQDASLHLPNIQFSDEGEYTCHLIVTPEKAISAVTLLVSARPTCRVSDSRLEMHKGTERSVTCYVDGFHPNDVKIHWVRESKASNITYKLDSQTCTSVPVQNQDGTYNVTSVLSVTPKTLEEDGDVYSCVISHRSLKHRLTCNFTLSVKSPPGKYKSQ</sequence>
<dbReference type="PANTHER" id="PTHR45889:SF5">
    <property type="entry name" value="CELL ADHESION MOLECULE 3"/>
    <property type="match status" value="1"/>
</dbReference>
<dbReference type="SMART" id="SM00407">
    <property type="entry name" value="IGc1"/>
    <property type="match status" value="1"/>
</dbReference>
<feature type="non-terminal residue" evidence="2">
    <location>
        <position position="1"/>
    </location>
</feature>
<dbReference type="InterPro" id="IPR007110">
    <property type="entry name" value="Ig-like_dom"/>
</dbReference>
<protein>
    <recommendedName>
        <fullName evidence="1">Ig-like domain-containing protein</fullName>
    </recommendedName>
</protein>
<dbReference type="SUPFAM" id="SSF48726">
    <property type="entry name" value="Immunoglobulin"/>
    <property type="match status" value="2"/>
</dbReference>
<proteinExistence type="predicted"/>
<feature type="domain" description="Ig-like" evidence="1">
    <location>
        <begin position="17"/>
        <end position="111"/>
    </location>
</feature>
<accession>A0AAV6YHI1</accession>
<dbReference type="InterPro" id="IPR013106">
    <property type="entry name" value="Ig_V-set"/>
</dbReference>
<gene>
    <name evidence="2" type="ORF">GDO81_029546</name>
</gene>
<dbReference type="EMBL" id="WNYA01080195">
    <property type="protein sequence ID" value="KAG8535060.1"/>
    <property type="molecule type" value="Genomic_DNA"/>
</dbReference>
<evidence type="ECO:0000313" key="2">
    <source>
        <dbReference type="EMBL" id="KAG8535060.1"/>
    </source>
</evidence>
<dbReference type="Proteomes" id="UP000824782">
    <property type="component" value="Unassembled WGS sequence"/>
</dbReference>
<dbReference type="CDD" id="cd00098">
    <property type="entry name" value="IgC1"/>
    <property type="match status" value="1"/>
</dbReference>
<dbReference type="InterPro" id="IPR013783">
    <property type="entry name" value="Ig-like_fold"/>
</dbReference>
<dbReference type="InterPro" id="IPR003599">
    <property type="entry name" value="Ig_sub"/>
</dbReference>
<dbReference type="Pfam" id="PF07654">
    <property type="entry name" value="C1-set"/>
    <property type="match status" value="1"/>
</dbReference>
<dbReference type="InterPro" id="IPR036179">
    <property type="entry name" value="Ig-like_dom_sf"/>
</dbReference>
<dbReference type="GO" id="GO:0007156">
    <property type="term" value="P:homophilic cell adhesion via plasma membrane adhesion molecules"/>
    <property type="evidence" value="ECO:0007669"/>
    <property type="project" value="TreeGrafter"/>
</dbReference>
<comment type="caution">
    <text evidence="2">The sequence shown here is derived from an EMBL/GenBank/DDBJ whole genome shotgun (WGS) entry which is preliminary data.</text>
</comment>